<dbReference type="AlphaFoldDB" id="A0A2W1LLM7"/>
<dbReference type="Gene3D" id="3.60.15.10">
    <property type="entry name" value="Ribonuclease Z/Hydroxyacylglutathione hydrolase-like"/>
    <property type="match status" value="1"/>
</dbReference>
<sequence length="163" mass="17810">MNGYPEVKQSAAASEAALSAGTTVTGSDNTSAVVCFLNIGWGDSDCNGLPSGLLTLIDGEDGSPPPCKQYGLEWMEQEGAEQLDMLILTHLHEDHLMGLLPLAAAKRITEAVLRYEPVDLTSLDALSGWDREDLFVRQVHKLLDSYLQLIRTLERPRNVDCLV</sequence>
<dbReference type="SUPFAM" id="SSF56281">
    <property type="entry name" value="Metallo-hydrolase/oxidoreductase"/>
    <property type="match status" value="1"/>
</dbReference>
<comment type="catalytic activity">
    <reaction evidence="1">
        <text>3',5'-cyclic CMP + H2O = CMP + H(+)</text>
        <dbReference type="Rhea" id="RHEA:72675"/>
        <dbReference type="ChEBI" id="CHEBI:15377"/>
        <dbReference type="ChEBI" id="CHEBI:15378"/>
        <dbReference type="ChEBI" id="CHEBI:58003"/>
        <dbReference type="ChEBI" id="CHEBI:60377"/>
    </reaction>
    <physiologicalReaction direction="left-to-right" evidence="1">
        <dbReference type="Rhea" id="RHEA:72676"/>
    </physiologicalReaction>
</comment>
<evidence type="ECO:0000256" key="2">
    <source>
        <dbReference type="ARBA" id="ARBA00034301"/>
    </source>
</evidence>
<comment type="catalytic activity">
    <reaction evidence="3">
        <text>3',5'-cyclic UMP + H2O = UMP + H(+)</text>
        <dbReference type="Rhea" id="RHEA:70575"/>
        <dbReference type="ChEBI" id="CHEBI:15377"/>
        <dbReference type="ChEBI" id="CHEBI:15378"/>
        <dbReference type="ChEBI" id="CHEBI:57865"/>
        <dbReference type="ChEBI" id="CHEBI:184387"/>
    </reaction>
    <physiologicalReaction direction="left-to-right" evidence="3">
        <dbReference type="Rhea" id="RHEA:70576"/>
    </physiologicalReaction>
</comment>
<evidence type="ECO:0000256" key="1">
    <source>
        <dbReference type="ARBA" id="ARBA00034221"/>
    </source>
</evidence>
<evidence type="ECO:0000259" key="4">
    <source>
        <dbReference type="Pfam" id="PF00753"/>
    </source>
</evidence>
<evidence type="ECO:0000313" key="5">
    <source>
        <dbReference type="EMBL" id="PZD95414.1"/>
    </source>
</evidence>
<dbReference type="RefSeq" id="WP_111147044.1">
    <property type="nucleotide sequence ID" value="NZ_QKRB01000044.1"/>
</dbReference>
<comment type="function">
    <text evidence="2">Counteracts the endogenous Pycsar antiviral defense system. Phosphodiesterase that enables metal-dependent hydrolysis of host cyclic nucleotide Pycsar defense signals such as cCMP and cUMP.</text>
</comment>
<dbReference type="Proteomes" id="UP000249522">
    <property type="component" value="Unassembled WGS sequence"/>
</dbReference>
<dbReference type="OrthoDB" id="9761531at2"/>
<evidence type="ECO:0000313" key="6">
    <source>
        <dbReference type="Proteomes" id="UP000249522"/>
    </source>
</evidence>
<dbReference type="InterPro" id="IPR001279">
    <property type="entry name" value="Metallo-B-lactamas"/>
</dbReference>
<proteinExistence type="predicted"/>
<comment type="caution">
    <text evidence="5">The sequence shown here is derived from an EMBL/GenBank/DDBJ whole genome shotgun (WGS) entry which is preliminary data.</text>
</comment>
<evidence type="ECO:0000256" key="3">
    <source>
        <dbReference type="ARBA" id="ARBA00048505"/>
    </source>
</evidence>
<feature type="domain" description="Metallo-beta-lactamase" evidence="4">
    <location>
        <begin position="76"/>
        <end position="114"/>
    </location>
</feature>
<keyword evidence="6" id="KW-1185">Reference proteome</keyword>
<name>A0A2W1LLM7_9BACL</name>
<accession>A0A2W1LLM7</accession>
<organism evidence="5 6">
    <name type="scientific">Paenibacillus sambharensis</name>
    <dbReference type="NCBI Taxonomy" id="1803190"/>
    <lineage>
        <taxon>Bacteria</taxon>
        <taxon>Bacillati</taxon>
        <taxon>Bacillota</taxon>
        <taxon>Bacilli</taxon>
        <taxon>Bacillales</taxon>
        <taxon>Paenibacillaceae</taxon>
        <taxon>Paenibacillus</taxon>
    </lineage>
</organism>
<gene>
    <name evidence="5" type="ORF">DNH61_12825</name>
</gene>
<dbReference type="EMBL" id="QKRB01000044">
    <property type="protein sequence ID" value="PZD95414.1"/>
    <property type="molecule type" value="Genomic_DNA"/>
</dbReference>
<dbReference type="InterPro" id="IPR036866">
    <property type="entry name" value="RibonucZ/Hydroxyglut_hydro"/>
</dbReference>
<dbReference type="Pfam" id="PF00753">
    <property type="entry name" value="Lactamase_B"/>
    <property type="match status" value="1"/>
</dbReference>
<protein>
    <recommendedName>
        <fullName evidence="4">Metallo-beta-lactamase domain-containing protein</fullName>
    </recommendedName>
</protein>
<reference evidence="5 6" key="1">
    <citation type="submission" date="2018-06" db="EMBL/GenBank/DDBJ databases">
        <title>Paenibacillus imtechensis sp. nov.</title>
        <authorList>
            <person name="Pinnaka A.K."/>
            <person name="Singh H."/>
            <person name="Kaur M."/>
        </authorList>
    </citation>
    <scope>NUCLEOTIDE SEQUENCE [LARGE SCALE GENOMIC DNA]</scope>
    <source>
        <strain evidence="5 6">SMB1</strain>
    </source>
</reference>